<dbReference type="Pfam" id="PF09148">
    <property type="entry name" value="DUF1934"/>
    <property type="match status" value="1"/>
</dbReference>
<dbReference type="Proteomes" id="UP001595880">
    <property type="component" value="Unassembled WGS sequence"/>
</dbReference>
<dbReference type="InterPro" id="IPR012674">
    <property type="entry name" value="Calycin"/>
</dbReference>
<dbReference type="RefSeq" id="WP_390195127.1">
    <property type="nucleotide sequence ID" value="NZ_JBHSDV010000001.1"/>
</dbReference>
<dbReference type="InterPro" id="IPR015231">
    <property type="entry name" value="DUF1934"/>
</dbReference>
<dbReference type="Gene3D" id="2.40.128.20">
    <property type="match status" value="1"/>
</dbReference>
<protein>
    <submittedName>
        <fullName evidence="1">DUF1934 domain-containing protein</fullName>
    </submittedName>
</protein>
<gene>
    <name evidence="1" type="ORF">ACFOZ1_01550</name>
</gene>
<evidence type="ECO:0000313" key="1">
    <source>
        <dbReference type="EMBL" id="MFC4386485.1"/>
    </source>
</evidence>
<proteinExistence type="predicted"/>
<accession>A0ABV8VT79</accession>
<reference evidence="2" key="1">
    <citation type="journal article" date="2019" name="Int. J. Syst. Evol. Microbiol.">
        <title>The Global Catalogue of Microorganisms (GCM) 10K type strain sequencing project: providing services to taxonomists for standard genome sequencing and annotation.</title>
        <authorList>
            <consortium name="The Broad Institute Genomics Platform"/>
            <consortium name="The Broad Institute Genome Sequencing Center for Infectious Disease"/>
            <person name="Wu L."/>
            <person name="Ma J."/>
        </authorList>
    </citation>
    <scope>NUCLEOTIDE SEQUENCE [LARGE SCALE GENOMIC DNA]</scope>
    <source>
        <strain evidence="2">KACC 14058</strain>
    </source>
</reference>
<keyword evidence="2" id="KW-1185">Reference proteome</keyword>
<name>A0ABV8VT79_9BACI</name>
<comment type="caution">
    <text evidence="1">The sequence shown here is derived from an EMBL/GenBank/DDBJ whole genome shotgun (WGS) entry which is preliminary data.</text>
</comment>
<dbReference type="EMBL" id="JBHSDV010000001">
    <property type="protein sequence ID" value="MFC4386485.1"/>
    <property type="molecule type" value="Genomic_DNA"/>
</dbReference>
<evidence type="ECO:0000313" key="2">
    <source>
        <dbReference type="Proteomes" id="UP001595880"/>
    </source>
</evidence>
<dbReference type="SUPFAM" id="SSF50814">
    <property type="entry name" value="Lipocalins"/>
    <property type="match status" value="1"/>
</dbReference>
<sequence length="146" mass="16951">MTEKSKVNVKMTVEIHDRGNKMKTVIEEQGQLIENETTTILKFSEKDENNETIDSFITITKDSVSVKRSGAISMLQKFKQKQITENMYRHPFGTMHMETKTDQIMYEKPTERKQGKLFMSYTTSLDGENPRRQRLTIVITKANTPV</sequence>
<organism evidence="1 2">
    <name type="scientific">Gracilibacillus marinus</name>
    <dbReference type="NCBI Taxonomy" id="630535"/>
    <lineage>
        <taxon>Bacteria</taxon>
        <taxon>Bacillati</taxon>
        <taxon>Bacillota</taxon>
        <taxon>Bacilli</taxon>
        <taxon>Bacillales</taxon>
        <taxon>Bacillaceae</taxon>
        <taxon>Gracilibacillus</taxon>
    </lineage>
</organism>